<proteinExistence type="predicted"/>
<evidence type="ECO:0000313" key="2">
    <source>
        <dbReference type="Proteomes" id="UP000559626"/>
    </source>
</evidence>
<protein>
    <recommendedName>
        <fullName evidence="3">TetR/AcrR family transcriptional regulator</fullName>
    </recommendedName>
</protein>
<name>A0A7Y0AEB0_9BACT</name>
<sequence>MATATAPFLPTPPAATMVLLRQQGVAAPSETDLAQAENLPAAAFAARYPTRTELLRHALQLDLERQKLDHVRLYQVFPSAVERLFGLIGYSITDLAATSPQYLADLRQHAPAWELLQDHLAAYSSPQLQQLLNDGIRQGLFRSDINIQLVTIIIVQQLGIVLTPNIFPPMASSAEIFRSVFLYYIRGLCTDEGARQAAGHFARM</sequence>
<accession>A0A7Y0AEB0</accession>
<dbReference type="InterPro" id="IPR036271">
    <property type="entry name" value="Tet_transcr_reg_TetR-rel_C_sf"/>
</dbReference>
<dbReference type="RefSeq" id="WP_169531358.1">
    <property type="nucleotide sequence ID" value="NZ_JABBGH010000002.1"/>
</dbReference>
<keyword evidence="2" id="KW-1185">Reference proteome</keyword>
<evidence type="ECO:0008006" key="3">
    <source>
        <dbReference type="Google" id="ProtNLM"/>
    </source>
</evidence>
<dbReference type="Proteomes" id="UP000559626">
    <property type="component" value="Unassembled WGS sequence"/>
</dbReference>
<gene>
    <name evidence="1" type="ORF">HHL22_11360</name>
</gene>
<dbReference type="Gene3D" id="1.10.357.10">
    <property type="entry name" value="Tetracycline Repressor, domain 2"/>
    <property type="match status" value="1"/>
</dbReference>
<dbReference type="EMBL" id="JABBGH010000002">
    <property type="protein sequence ID" value="NML65801.1"/>
    <property type="molecule type" value="Genomic_DNA"/>
</dbReference>
<reference evidence="1 2" key="1">
    <citation type="submission" date="2020-04" db="EMBL/GenBank/DDBJ databases">
        <title>Hymenobacter polaris sp. nov., isolated from Arctic soil.</title>
        <authorList>
            <person name="Dahal R.H."/>
        </authorList>
    </citation>
    <scope>NUCLEOTIDE SEQUENCE [LARGE SCALE GENOMIC DNA]</scope>
    <source>
        <strain evidence="1 2">RP-2-7</strain>
    </source>
</reference>
<evidence type="ECO:0000313" key="1">
    <source>
        <dbReference type="EMBL" id="NML65801.1"/>
    </source>
</evidence>
<dbReference type="SUPFAM" id="SSF48498">
    <property type="entry name" value="Tetracyclin repressor-like, C-terminal domain"/>
    <property type="match status" value="1"/>
</dbReference>
<organism evidence="1 2">
    <name type="scientific">Hymenobacter polaris</name>
    <dbReference type="NCBI Taxonomy" id="2682546"/>
    <lineage>
        <taxon>Bacteria</taxon>
        <taxon>Pseudomonadati</taxon>
        <taxon>Bacteroidota</taxon>
        <taxon>Cytophagia</taxon>
        <taxon>Cytophagales</taxon>
        <taxon>Hymenobacteraceae</taxon>
        <taxon>Hymenobacter</taxon>
    </lineage>
</organism>
<dbReference type="AlphaFoldDB" id="A0A7Y0AEB0"/>
<comment type="caution">
    <text evidence="1">The sequence shown here is derived from an EMBL/GenBank/DDBJ whole genome shotgun (WGS) entry which is preliminary data.</text>
</comment>